<reference evidence="1 2" key="1">
    <citation type="journal article" date="2013" name="PLoS ONE">
        <title>Cultivation and Complete Genome Sequencing of Gloeobacter kilaueensis sp. nov., from a Lava Cave in Kilauea Caldera, Hawai'i.</title>
        <authorList>
            <person name="Saw J.H."/>
            <person name="Schatz M."/>
            <person name="Brown M.V."/>
            <person name="Kunkel D.D."/>
            <person name="Foster J.S."/>
            <person name="Shick H."/>
            <person name="Christensen S."/>
            <person name="Hou S."/>
            <person name="Wan X."/>
            <person name="Donachie S.P."/>
        </authorList>
    </citation>
    <scope>NUCLEOTIDE SEQUENCE [LARGE SCALE GENOMIC DNA]</scope>
    <source>
        <strain evidence="2">JS</strain>
    </source>
</reference>
<dbReference type="EMBL" id="CP003587">
    <property type="protein sequence ID" value="AGY57321.1"/>
    <property type="molecule type" value="Genomic_DNA"/>
</dbReference>
<proteinExistence type="predicted"/>
<dbReference type="AlphaFoldDB" id="U5QEK0"/>
<gene>
    <name evidence="1" type="ORF">GKIL_1075</name>
</gene>
<keyword evidence="2" id="KW-1185">Reference proteome</keyword>
<protein>
    <submittedName>
        <fullName evidence="1">Uncharacterized protein</fullName>
    </submittedName>
</protein>
<organism evidence="1 2">
    <name type="scientific">Gloeobacter kilaueensis (strain ATCC BAA-2537 / CCAP 1431/1 / ULC 316 / JS1)</name>
    <dbReference type="NCBI Taxonomy" id="1183438"/>
    <lineage>
        <taxon>Bacteria</taxon>
        <taxon>Bacillati</taxon>
        <taxon>Cyanobacteriota</taxon>
        <taxon>Cyanophyceae</taxon>
        <taxon>Gloeobacterales</taxon>
        <taxon>Gloeobacteraceae</taxon>
        <taxon>Gloeobacter</taxon>
    </lineage>
</organism>
<sequence>MSSIQAPGTFGTHFREHAGWTILTRAVEPGYGRGFIAELIDPNGGRWGPLVGFLSHQEAQEQTMRCIEAIGRRKLRLRRRA</sequence>
<evidence type="ECO:0000313" key="2">
    <source>
        <dbReference type="Proteomes" id="UP000017396"/>
    </source>
</evidence>
<dbReference type="KEGG" id="glj:GKIL_1075"/>
<dbReference type="RefSeq" id="WP_023172390.1">
    <property type="nucleotide sequence ID" value="NC_022600.1"/>
</dbReference>
<evidence type="ECO:0000313" key="1">
    <source>
        <dbReference type="EMBL" id="AGY57321.1"/>
    </source>
</evidence>
<accession>U5QEK0</accession>
<name>U5QEK0_GLOK1</name>
<dbReference type="HOGENOM" id="CLU_2569023_0_0_3"/>
<dbReference type="Proteomes" id="UP000017396">
    <property type="component" value="Chromosome"/>
</dbReference>